<dbReference type="AlphaFoldDB" id="A0AAU9QPK0"/>
<accession>A0AAU9QPK0</accession>
<sequence>MKVGFTLGQDNPTLLSELGRFIPLFIAKENYNFTLKINLKYQPILLILFAF</sequence>
<comment type="caution">
    <text evidence="1">The sequence shown here is derived from an EMBL/GenBank/DDBJ whole genome shotgun (WGS) entry which is preliminary data.</text>
</comment>
<reference evidence="1" key="1">
    <citation type="submission" date="2022-01" db="EMBL/GenBank/DDBJ databases">
        <authorList>
            <person name="Lagorce A."/>
        </authorList>
    </citation>
    <scope>NUCLEOTIDE SEQUENCE</scope>
    <source>
        <strain evidence="1">Th15_F1_A12</strain>
    </source>
</reference>
<evidence type="ECO:0000313" key="2">
    <source>
        <dbReference type="Proteomes" id="UP001295462"/>
    </source>
</evidence>
<name>A0AAU9QPK0_9VIBR</name>
<dbReference type="EMBL" id="CAKMUD010000086">
    <property type="protein sequence ID" value="CAH1597579.1"/>
    <property type="molecule type" value="Genomic_DNA"/>
</dbReference>
<protein>
    <submittedName>
        <fullName evidence="1">Uncharacterized protein</fullName>
    </submittedName>
</protein>
<dbReference type="Proteomes" id="UP001295462">
    <property type="component" value="Unassembled WGS sequence"/>
</dbReference>
<organism evidence="1 2">
    <name type="scientific">Vibrio jasicida</name>
    <dbReference type="NCBI Taxonomy" id="766224"/>
    <lineage>
        <taxon>Bacteria</taxon>
        <taxon>Pseudomonadati</taxon>
        <taxon>Pseudomonadota</taxon>
        <taxon>Gammaproteobacteria</taxon>
        <taxon>Vibrionales</taxon>
        <taxon>Vibrionaceae</taxon>
        <taxon>Vibrio</taxon>
    </lineage>
</organism>
<evidence type="ECO:0000313" key="1">
    <source>
        <dbReference type="EMBL" id="CAH1597579.1"/>
    </source>
</evidence>
<gene>
    <name evidence="1" type="ORF">THF1A12_320106</name>
</gene>
<proteinExistence type="predicted"/>